<sequence>MSQNLEEDKKKQVIGLYGEMQLAMKFHNNVWQVHRSYIDEGIDFVISKYYCKICGKFSNQLLDKIFFRLKVQNV</sequence>
<protein>
    <submittedName>
        <fullName evidence="1">Uncharacterized protein</fullName>
    </submittedName>
</protein>
<evidence type="ECO:0000313" key="1">
    <source>
        <dbReference type="EMBL" id="STQ85464.1"/>
    </source>
</evidence>
<proteinExistence type="predicted"/>
<accession>A0A377PSW3</accession>
<evidence type="ECO:0000313" key="2">
    <source>
        <dbReference type="Proteomes" id="UP000255139"/>
    </source>
</evidence>
<keyword evidence="2" id="KW-1185">Reference proteome</keyword>
<name>A0A377PSW3_9HELI</name>
<dbReference type="EMBL" id="UGJE01000002">
    <property type="protein sequence ID" value="STQ85464.1"/>
    <property type="molecule type" value="Genomic_DNA"/>
</dbReference>
<dbReference type="RefSeq" id="WP_233708881.1">
    <property type="nucleotide sequence ID" value="NZ_FZML01000021.1"/>
</dbReference>
<reference evidence="1 2" key="1">
    <citation type="submission" date="2018-06" db="EMBL/GenBank/DDBJ databases">
        <authorList>
            <consortium name="Pathogen Informatics"/>
            <person name="Doyle S."/>
        </authorList>
    </citation>
    <scope>NUCLEOTIDE SEQUENCE [LARGE SCALE GENOMIC DNA]</scope>
    <source>
        <strain evidence="1 2">NCTC12714</strain>
    </source>
</reference>
<dbReference type="Proteomes" id="UP000255139">
    <property type="component" value="Unassembled WGS sequence"/>
</dbReference>
<organism evidence="1 2">
    <name type="scientific">Helicobacter muridarum</name>
    <dbReference type="NCBI Taxonomy" id="216"/>
    <lineage>
        <taxon>Bacteria</taxon>
        <taxon>Pseudomonadati</taxon>
        <taxon>Campylobacterota</taxon>
        <taxon>Epsilonproteobacteria</taxon>
        <taxon>Campylobacterales</taxon>
        <taxon>Helicobacteraceae</taxon>
        <taxon>Helicobacter</taxon>
    </lineage>
</organism>
<gene>
    <name evidence="1" type="ORF">NCTC12714_00249</name>
</gene>
<dbReference type="AlphaFoldDB" id="A0A377PSW3"/>